<evidence type="ECO:0000256" key="1">
    <source>
        <dbReference type="SAM" id="SignalP"/>
    </source>
</evidence>
<feature type="signal peptide" evidence="1">
    <location>
        <begin position="1"/>
        <end position="20"/>
    </location>
</feature>
<keyword evidence="3" id="KW-1185">Reference proteome</keyword>
<dbReference type="Proteomes" id="UP000244817">
    <property type="component" value="Unassembled WGS sequence"/>
</dbReference>
<reference evidence="2 3" key="1">
    <citation type="submission" date="2018-04" db="EMBL/GenBank/DDBJ databases">
        <title>Pelagivirga bohaiensis gen. nov., sp. nov., a bacterium isolated from the Bohai Sea.</title>
        <authorList>
            <person name="Ji X."/>
        </authorList>
    </citation>
    <scope>NUCLEOTIDE SEQUENCE [LARGE SCALE GENOMIC DNA]</scope>
    <source>
        <strain evidence="2 3">BH-SD16</strain>
    </source>
</reference>
<dbReference type="InterPro" id="IPR032710">
    <property type="entry name" value="NTF2-like_dom_sf"/>
</dbReference>
<accession>A0A2T7FVN7</accession>
<sequence length="133" mass="14862">MKHLSAALVGLTLWAAPLAAQEATIEDVITGQLQAFRDRDVDAAWQYASPTIKRIFRTPETFGGMVRNGYPMVWDNADARFLDQQATGGRTRQEVQIKGPDGLFYILDYQMIMTPDGWQIDAVQVIPAPDMMS</sequence>
<proteinExistence type="predicted"/>
<dbReference type="RefSeq" id="WP_108640980.1">
    <property type="nucleotide sequence ID" value="NZ_QCYG01000006.1"/>
</dbReference>
<dbReference type="OrthoDB" id="9130422at2"/>
<comment type="caution">
    <text evidence="2">The sequence shown here is derived from an EMBL/GenBank/DDBJ whole genome shotgun (WGS) entry which is preliminary data.</text>
</comment>
<name>A0A2T7FVN7_9RHOB</name>
<dbReference type="AlphaFoldDB" id="A0A2T7FVN7"/>
<keyword evidence="1" id="KW-0732">Signal</keyword>
<evidence type="ECO:0000313" key="2">
    <source>
        <dbReference type="EMBL" id="PVA06199.1"/>
    </source>
</evidence>
<feature type="chain" id="PRO_5015607865" evidence="1">
    <location>
        <begin position="21"/>
        <end position="133"/>
    </location>
</feature>
<dbReference type="EMBL" id="QCYG01000006">
    <property type="protein sequence ID" value="PVA06199.1"/>
    <property type="molecule type" value="Genomic_DNA"/>
</dbReference>
<evidence type="ECO:0000313" key="3">
    <source>
        <dbReference type="Proteomes" id="UP000244817"/>
    </source>
</evidence>
<dbReference type="SUPFAM" id="SSF54427">
    <property type="entry name" value="NTF2-like"/>
    <property type="match status" value="1"/>
</dbReference>
<protein>
    <submittedName>
        <fullName evidence="2">DUF4864 domain-containing protein</fullName>
    </submittedName>
</protein>
<gene>
    <name evidence="2" type="ORF">DC363_09800</name>
</gene>
<dbReference type="Pfam" id="PF16156">
    <property type="entry name" value="DUF4864"/>
    <property type="match status" value="1"/>
</dbReference>
<dbReference type="InterPro" id="IPR032347">
    <property type="entry name" value="DUF4864"/>
</dbReference>
<organism evidence="2 3">
    <name type="scientific">Thalassorhabdomicrobium marinisediminis</name>
    <dbReference type="NCBI Taxonomy" id="2170577"/>
    <lineage>
        <taxon>Bacteria</taxon>
        <taxon>Pseudomonadati</taxon>
        <taxon>Pseudomonadota</taxon>
        <taxon>Alphaproteobacteria</taxon>
        <taxon>Rhodobacterales</taxon>
        <taxon>Paracoccaceae</taxon>
        <taxon>Thalassorhabdomicrobium</taxon>
    </lineage>
</organism>